<reference evidence="3" key="1">
    <citation type="journal article" date="2019" name="Int. J. Syst. Evol. Microbiol.">
        <title>The Global Catalogue of Microorganisms (GCM) 10K type strain sequencing project: providing services to taxonomists for standard genome sequencing and annotation.</title>
        <authorList>
            <consortium name="The Broad Institute Genomics Platform"/>
            <consortium name="The Broad Institute Genome Sequencing Center for Infectious Disease"/>
            <person name="Wu L."/>
            <person name="Ma J."/>
        </authorList>
    </citation>
    <scope>NUCLEOTIDE SEQUENCE [LARGE SCALE GENOMIC DNA]</scope>
    <source>
        <strain evidence="3">JCM 16082</strain>
    </source>
</reference>
<proteinExistence type="inferred from homology"/>
<organism evidence="2 3">
    <name type="scientific">Gangjinia marincola</name>
    <dbReference type="NCBI Taxonomy" id="578463"/>
    <lineage>
        <taxon>Bacteria</taxon>
        <taxon>Pseudomonadati</taxon>
        <taxon>Bacteroidota</taxon>
        <taxon>Flavobacteriia</taxon>
        <taxon>Flavobacteriales</taxon>
        <taxon>Flavobacteriaceae</taxon>
        <taxon>Gangjinia</taxon>
    </lineage>
</organism>
<keyword evidence="3" id="KW-1185">Reference proteome</keyword>
<evidence type="ECO:0000256" key="1">
    <source>
        <dbReference type="PIRNR" id="PIRNR000441"/>
    </source>
</evidence>
<accession>A0ABP3XSS5</accession>
<dbReference type="InterPro" id="IPR005881">
    <property type="entry name" value="Ser_O-AcTrfase"/>
</dbReference>
<comment type="catalytic activity">
    <reaction evidence="1">
        <text>L-serine + acetyl-CoA = O-acetyl-L-serine + CoA</text>
        <dbReference type="Rhea" id="RHEA:24560"/>
        <dbReference type="ChEBI" id="CHEBI:33384"/>
        <dbReference type="ChEBI" id="CHEBI:57287"/>
        <dbReference type="ChEBI" id="CHEBI:57288"/>
        <dbReference type="ChEBI" id="CHEBI:58340"/>
        <dbReference type="EC" id="2.3.1.30"/>
    </reaction>
</comment>
<protein>
    <recommendedName>
        <fullName evidence="1">Serine acetyltransferase</fullName>
        <ecNumber evidence="1">2.3.1.30</ecNumber>
    </recommendedName>
</protein>
<dbReference type="InterPro" id="IPR011004">
    <property type="entry name" value="Trimer_LpxA-like_sf"/>
</dbReference>
<keyword evidence="1" id="KW-0808">Transferase</keyword>
<dbReference type="PIRSF" id="PIRSF000441">
    <property type="entry name" value="CysE"/>
    <property type="match status" value="1"/>
</dbReference>
<evidence type="ECO:0000313" key="3">
    <source>
        <dbReference type="Proteomes" id="UP001500507"/>
    </source>
</evidence>
<dbReference type="EMBL" id="BAAAFG010000002">
    <property type="protein sequence ID" value="GAA0871223.1"/>
    <property type="molecule type" value="Genomic_DNA"/>
</dbReference>
<dbReference type="RefSeq" id="WP_343763103.1">
    <property type="nucleotide sequence ID" value="NZ_BAAAFG010000002.1"/>
</dbReference>
<dbReference type="EC" id="2.3.1.30" evidence="1"/>
<sequence>MKLLIDFKRMLGKSKWRVFHVLFSRAFIGVLHYRLEHSLYLVFKRAYPVIRFLLLPVFFLLQAYSNCDIHYKAQIGKGIRIHHPSLGLVINGICKIGDYPIFTGGNCLGLNSNKHGDFTIGDFLEMGANATIIGPLTLGDHVVVGASSCVTKSYDSDLILVGLPAKPISS</sequence>
<comment type="caution">
    <text evidence="2">The sequence shown here is derived from an EMBL/GenBank/DDBJ whole genome shotgun (WGS) entry which is preliminary data.</text>
</comment>
<dbReference type="Proteomes" id="UP001500507">
    <property type="component" value="Unassembled WGS sequence"/>
</dbReference>
<dbReference type="SUPFAM" id="SSF51161">
    <property type="entry name" value="Trimeric LpxA-like enzymes"/>
    <property type="match status" value="1"/>
</dbReference>
<name>A0ABP3XSS5_9FLAO</name>
<dbReference type="PANTHER" id="PTHR42811">
    <property type="entry name" value="SERINE ACETYLTRANSFERASE"/>
    <property type="match status" value="1"/>
</dbReference>
<comment type="similarity">
    <text evidence="1">Belongs to the transferase hexapeptide repeat family.</text>
</comment>
<dbReference type="Gene3D" id="2.160.10.10">
    <property type="entry name" value="Hexapeptide repeat proteins"/>
    <property type="match status" value="1"/>
</dbReference>
<gene>
    <name evidence="2" type="ORF">GCM10009117_03690</name>
</gene>
<keyword evidence="1" id="KW-0012">Acyltransferase</keyword>
<evidence type="ECO:0000313" key="2">
    <source>
        <dbReference type="EMBL" id="GAA0871223.1"/>
    </source>
</evidence>